<dbReference type="CDD" id="cd04187">
    <property type="entry name" value="DPM1_like_bac"/>
    <property type="match status" value="1"/>
</dbReference>
<evidence type="ECO:0000256" key="1">
    <source>
        <dbReference type="ARBA" id="ARBA00004141"/>
    </source>
</evidence>
<dbReference type="InterPro" id="IPR050256">
    <property type="entry name" value="Glycosyltransferase_2"/>
</dbReference>
<keyword evidence="4 7" id="KW-0812">Transmembrane</keyword>
<evidence type="ECO:0000256" key="2">
    <source>
        <dbReference type="ARBA" id="ARBA00022676"/>
    </source>
</evidence>
<feature type="transmembrane region" description="Helical" evidence="7">
    <location>
        <begin position="239"/>
        <end position="260"/>
    </location>
</feature>
<evidence type="ECO:0000256" key="6">
    <source>
        <dbReference type="ARBA" id="ARBA00023136"/>
    </source>
</evidence>
<evidence type="ECO:0000256" key="7">
    <source>
        <dbReference type="SAM" id="Phobius"/>
    </source>
</evidence>
<evidence type="ECO:0000313" key="10">
    <source>
        <dbReference type="Proteomes" id="UP000229098"/>
    </source>
</evidence>
<dbReference type="Proteomes" id="UP000229098">
    <property type="component" value="Unassembled WGS sequence"/>
</dbReference>
<proteinExistence type="predicted"/>
<evidence type="ECO:0000259" key="8">
    <source>
        <dbReference type="Pfam" id="PF00535"/>
    </source>
</evidence>
<keyword evidence="6 7" id="KW-0472">Membrane</keyword>
<accession>A0A2M8KXF5</accession>
<keyword evidence="2" id="KW-0328">Glycosyltransferase</keyword>
<dbReference type="InterPro" id="IPR001173">
    <property type="entry name" value="Glyco_trans_2-like"/>
</dbReference>
<protein>
    <submittedName>
        <fullName evidence="9">Glycosyltransferase</fullName>
    </submittedName>
</protein>
<reference evidence="10" key="1">
    <citation type="submission" date="2017-09" db="EMBL/GenBank/DDBJ databases">
        <title>Depth-based differentiation of microbial function through sediment-hosted aquifers and enrichment of novel symbionts in the deep terrestrial subsurface.</title>
        <authorList>
            <person name="Probst A.J."/>
            <person name="Ladd B."/>
            <person name="Jarett J.K."/>
            <person name="Geller-Mcgrath D.E."/>
            <person name="Sieber C.M.K."/>
            <person name="Emerson J.B."/>
            <person name="Anantharaman K."/>
            <person name="Thomas B.C."/>
            <person name="Malmstrom R."/>
            <person name="Stieglmeier M."/>
            <person name="Klingl A."/>
            <person name="Woyke T."/>
            <person name="Ryan C.M."/>
            <person name="Banfield J.F."/>
        </authorList>
    </citation>
    <scope>NUCLEOTIDE SEQUENCE [LARGE SCALE GENOMIC DNA]</scope>
</reference>
<evidence type="ECO:0000256" key="3">
    <source>
        <dbReference type="ARBA" id="ARBA00022679"/>
    </source>
</evidence>
<dbReference type="PANTHER" id="PTHR48090:SF1">
    <property type="entry name" value="PROPHAGE BACTOPRENOL GLUCOSYL TRANSFERASE HOMOLOG"/>
    <property type="match status" value="1"/>
</dbReference>
<dbReference type="Gene3D" id="3.90.550.10">
    <property type="entry name" value="Spore Coat Polysaccharide Biosynthesis Protein SpsA, Chain A"/>
    <property type="match status" value="1"/>
</dbReference>
<dbReference type="Pfam" id="PF00535">
    <property type="entry name" value="Glycos_transf_2"/>
    <property type="match status" value="1"/>
</dbReference>
<dbReference type="EMBL" id="PFEF01000005">
    <property type="protein sequence ID" value="PJE64615.1"/>
    <property type="molecule type" value="Genomic_DNA"/>
</dbReference>
<feature type="transmembrane region" description="Helical" evidence="7">
    <location>
        <begin position="266"/>
        <end position="288"/>
    </location>
</feature>
<name>A0A2M8KXF5_9BACT</name>
<comment type="subcellular location">
    <subcellularLocation>
        <location evidence="1">Membrane</location>
        <topology evidence="1">Multi-pass membrane protein</topology>
    </subcellularLocation>
</comment>
<feature type="domain" description="Glycosyltransferase 2-like" evidence="8">
    <location>
        <begin position="10"/>
        <end position="170"/>
    </location>
</feature>
<dbReference type="InterPro" id="IPR029044">
    <property type="entry name" value="Nucleotide-diphossugar_trans"/>
</dbReference>
<dbReference type="GO" id="GO:0005886">
    <property type="term" value="C:plasma membrane"/>
    <property type="evidence" value="ECO:0007669"/>
    <property type="project" value="TreeGrafter"/>
</dbReference>
<sequence length="313" mass="36380">MSEKIDKKISVVIPCYNEESNLPELYTRVTEVLASLAVQYEIIFTDNKSTDTTRKLLRDLAERDKHVKVLFFARNFGNSQYGYSAGSAYATGDVVIWMEADLQDPPEVIREFIKKWQEGFQIVYGVRSQTEGSFFSQLLRHAFYKVFKKLSYLDIPVDAGDFSLLDRKVIDIFNTMPERSRLVRGMRAWIGFQCAGVAYKRKKRAGGMTSNPNFIKNLWWAKKLIFSFSETPLTFITNITLWLVIMIPFFIIFMVLLVYIEIISWIMAFAFIVIMVILTLQTIALSFLGESMNIMFEEVKQRPLYVIEEKINF</sequence>
<organism evidence="9 10">
    <name type="scientific">Candidatus Ryanbacteria bacterium CG10_big_fil_rev_8_21_14_0_10_43_42</name>
    <dbReference type="NCBI Taxonomy" id="1974864"/>
    <lineage>
        <taxon>Bacteria</taxon>
        <taxon>Candidatus Ryaniibacteriota</taxon>
    </lineage>
</organism>
<keyword evidence="3 9" id="KW-0808">Transferase</keyword>
<keyword evidence="5 7" id="KW-1133">Transmembrane helix</keyword>
<dbReference type="PANTHER" id="PTHR48090">
    <property type="entry name" value="UNDECAPRENYL-PHOSPHATE 4-DEOXY-4-FORMAMIDO-L-ARABINOSE TRANSFERASE-RELATED"/>
    <property type="match status" value="1"/>
</dbReference>
<evidence type="ECO:0000313" key="9">
    <source>
        <dbReference type="EMBL" id="PJE64615.1"/>
    </source>
</evidence>
<dbReference type="AlphaFoldDB" id="A0A2M8KXF5"/>
<gene>
    <name evidence="9" type="ORF">COU90_02125</name>
</gene>
<dbReference type="GO" id="GO:0016757">
    <property type="term" value="F:glycosyltransferase activity"/>
    <property type="evidence" value="ECO:0007669"/>
    <property type="project" value="UniProtKB-KW"/>
</dbReference>
<comment type="caution">
    <text evidence="9">The sequence shown here is derived from an EMBL/GenBank/DDBJ whole genome shotgun (WGS) entry which is preliminary data.</text>
</comment>
<evidence type="ECO:0000256" key="4">
    <source>
        <dbReference type="ARBA" id="ARBA00022692"/>
    </source>
</evidence>
<dbReference type="SUPFAM" id="SSF53448">
    <property type="entry name" value="Nucleotide-diphospho-sugar transferases"/>
    <property type="match status" value="1"/>
</dbReference>
<evidence type="ECO:0000256" key="5">
    <source>
        <dbReference type="ARBA" id="ARBA00022989"/>
    </source>
</evidence>